<evidence type="ECO:0000313" key="3">
    <source>
        <dbReference type="EMBL" id="UYV66616.1"/>
    </source>
</evidence>
<organism evidence="3 4">
    <name type="scientific">Cordylochernes scorpioides</name>
    <dbReference type="NCBI Taxonomy" id="51811"/>
    <lineage>
        <taxon>Eukaryota</taxon>
        <taxon>Metazoa</taxon>
        <taxon>Ecdysozoa</taxon>
        <taxon>Arthropoda</taxon>
        <taxon>Chelicerata</taxon>
        <taxon>Arachnida</taxon>
        <taxon>Pseudoscorpiones</taxon>
        <taxon>Cheliferoidea</taxon>
        <taxon>Chernetidae</taxon>
        <taxon>Cordylochernes</taxon>
    </lineage>
</organism>
<dbReference type="PANTHER" id="PTHR13980">
    <property type="entry name" value="CDC68 RELATED"/>
    <property type="match status" value="1"/>
</dbReference>
<dbReference type="InterPro" id="IPR029148">
    <property type="entry name" value="FACT-SPT16_Nlobe"/>
</dbReference>
<keyword evidence="1" id="KW-0227">DNA damage</keyword>
<dbReference type="PANTHER" id="PTHR13980:SF15">
    <property type="entry name" value="FACT COMPLEX SUBUNIT SPT16"/>
    <property type="match status" value="1"/>
</dbReference>
<keyword evidence="1" id="KW-0804">Transcription</keyword>
<evidence type="ECO:0000256" key="1">
    <source>
        <dbReference type="RuleBase" id="RU367052"/>
    </source>
</evidence>
<comment type="subunit">
    <text evidence="1">Component of the FACT complex.</text>
</comment>
<dbReference type="InterPro" id="IPR036005">
    <property type="entry name" value="Creatinase/aminopeptidase-like"/>
</dbReference>
<keyword evidence="1" id="KW-0805">Transcription regulation</keyword>
<dbReference type="SMART" id="SM01285">
    <property type="entry name" value="FACT-Spt16_Nlob"/>
    <property type="match status" value="1"/>
</dbReference>
<dbReference type="InterPro" id="IPR040258">
    <property type="entry name" value="Spt16"/>
</dbReference>
<dbReference type="SUPFAM" id="SSF55920">
    <property type="entry name" value="Creatinase/aminopeptidase"/>
    <property type="match status" value="1"/>
</dbReference>
<keyword evidence="1" id="KW-0234">DNA repair</keyword>
<comment type="subcellular location">
    <subcellularLocation>
        <location evidence="1">Nucleus</location>
    </subcellularLocation>
    <subcellularLocation>
        <location evidence="1">Chromosome</location>
    </subcellularLocation>
</comment>
<keyword evidence="1" id="KW-0539">Nucleus</keyword>
<dbReference type="InterPro" id="IPR029149">
    <property type="entry name" value="Creatin/AminoP/Spt16_N"/>
</dbReference>
<comment type="similarity">
    <text evidence="1">Belongs to the peptidase M24 family. SPT16 subfamily.</text>
</comment>
<keyword evidence="1" id="KW-0235">DNA replication</keyword>
<dbReference type="Proteomes" id="UP001235939">
    <property type="component" value="Chromosome 04"/>
</dbReference>
<feature type="non-terminal residue" evidence="3">
    <location>
        <position position="333"/>
    </location>
</feature>
<reference evidence="3 4" key="1">
    <citation type="submission" date="2022-01" db="EMBL/GenBank/DDBJ databases">
        <title>A chromosomal length assembly of Cordylochernes scorpioides.</title>
        <authorList>
            <person name="Zeh D."/>
            <person name="Zeh J."/>
        </authorList>
    </citation>
    <scope>NUCLEOTIDE SEQUENCE [LARGE SCALE GENOMIC DNA]</scope>
    <source>
        <strain evidence="3">IN4F17</strain>
        <tissue evidence="3">Whole Body</tissue>
    </source>
</reference>
<dbReference type="Gene3D" id="3.40.350.10">
    <property type="entry name" value="Creatinase/prolidase N-terminal domain"/>
    <property type="match status" value="1"/>
</dbReference>
<evidence type="ECO:0000259" key="2">
    <source>
        <dbReference type="SMART" id="SM01285"/>
    </source>
</evidence>
<accession>A0ABY6KEH3</accession>
<feature type="domain" description="FACT complex subunit SPT16 N-terminal lobe" evidence="2">
    <location>
        <begin position="3"/>
        <end position="128"/>
    </location>
</feature>
<dbReference type="InterPro" id="IPR000994">
    <property type="entry name" value="Pept_M24"/>
</dbReference>
<protein>
    <recommendedName>
        <fullName evidence="1">FACT complex subunit</fullName>
    </recommendedName>
</protein>
<dbReference type="Gene3D" id="3.90.230.10">
    <property type="entry name" value="Creatinase/methionine aminopeptidase superfamily"/>
    <property type="match status" value="1"/>
</dbReference>
<comment type="function">
    <text evidence="1">Component of the FACT complex, a general chromatin factor that acts to reorganize nucleosomes. The FACT complex is involved in multiple processes that require DNA as a template such as mRNA elongation, DNA replication and DNA repair. During transcription elongation the FACT complex acts as a histone chaperone that both destabilizes and restores nucleosomal structure. It facilitates the passage of RNA polymerase II and transcription by promoting the dissociation of one histone H2A-H2B dimer from the nucleosome, then subsequently promotes the reestablishment of the nucleosome following the passage of RNA polymerase II.</text>
</comment>
<dbReference type="EMBL" id="CP092866">
    <property type="protein sequence ID" value="UYV66616.1"/>
    <property type="molecule type" value="Genomic_DNA"/>
</dbReference>
<sequence>MFLTLLSNRIRSVEQTWLFGYELTDTLMVLCEKTIHLLASKKKVEFLKQVESSKENEGDIPSICLLVRDKADNDKANFQKIISAIKKSKKGQTLGEFSKDKFSGDFVNAWKEVLNGEKLTKVDVSTPLAYIMAPKRDSELSIIKTACRITLDIYSKYLRDQIMEIIDADKKVKHSKLSEGVENAINDKKYVVGVDINQVDLCYPAIIQSGGKYNLKFSILSDKNILHFGTIICAFGARYKSYCSNLVRTLLVNPTKEQQNLYDFLLELEEEVLRRLQDGIKLCDVYNAAVAYVEKKHKELVDKMTKNLGFAMGIEFRESSLLITSKSSVTAKK</sequence>
<keyword evidence="1" id="KW-0158">Chromosome</keyword>
<dbReference type="Pfam" id="PF14826">
    <property type="entry name" value="FACT-Spt16_Nlob"/>
    <property type="match status" value="1"/>
</dbReference>
<name>A0ABY6KEH3_9ARAC</name>
<evidence type="ECO:0000313" key="4">
    <source>
        <dbReference type="Proteomes" id="UP001235939"/>
    </source>
</evidence>
<gene>
    <name evidence="3" type="ORF">LAZ67_4002338</name>
</gene>
<dbReference type="Pfam" id="PF00557">
    <property type="entry name" value="Peptidase_M24"/>
    <property type="match status" value="1"/>
</dbReference>
<keyword evidence="4" id="KW-1185">Reference proteome</keyword>
<proteinExistence type="inferred from homology"/>